<sequence length="1288" mass="140765">MQFNKLRLSGFKSFVDPTELTIEPGMTGIVGPNGCGKSNLVEALKWVMGETSAKQMRGSEMEDVIFGGTGQRPARNIAEVLLRLDNKNRTAPAVFNDSDELEVVRRIERGHGSLYKVNGRETRARDVQVMFADAASGARSTAMVSQGRIGAIINAKPQDRRNIIDEAAGITGLYSRRHEAELRLKAAEANLLRVQDVLAALEEQHRQLKRQARQASRYRNLSDHIRRAEAAVLALRLAQADQDMATAAEELKNATAAVADLTRLAGMAATAQAESAANMPALRHEEAAAAAKLQRLRVAHETLADEMRRVQAAREEGRVRLTQIESDAAREGERHRDAETALGELGSEAERLNTERVGEDDRQAEAITARDDARVAMTEAEAELDRLTRQIAADETLMASVQRDVAELNERLIRLKARRDDTEAQRRQVGSELAALPALADIEAAAEEAREALAEARDRGTAMVEMAQSAERQAVEQARSAHANAAQAMRAAQAQAAEAVRTAQGQAAAQVREAMARAEADRLESERARAAERMAAENEAAKIADQVQKASARVTRLKAEESGIAAALRSAAGSLWPPLIDALTVAPGYEAALGAAFGEELEASYDQGAPLYWQALGAMEGVPGLPEGVEPLALHVTAPPELERRLQFIGIVADEETGRRLQDTLRAGQQLVTRDGAVWRWDGFTVKAGAPTAAANRLSQRNKLAEIRSQLEGVQADLAAVETRHLAARAAVEAARQAERLVVERSRQFGAALVERARQVEKQLVAEAQEAEQAAVAEAQEYEREILARTQAQERAAQQALAQARAESQAQISRAELVASETRDRAADVARKTAALTTRQSSLDDVAAQVGGEIADLEMRRTFREARRSWIPDPSADRQEAASLRALLAELRTALVERQTACDTLAREAELRGQRLRQIETDSQGWQGRLAGAAQQLAALNERRETLAEQLADLDARPEELAEQRATLEDDIAAADEARRTAADRLAEAENTLEAADKALKQVEHDLAAAREQRVRREGLAEQTERDRGAIVDRIGERLRLLPEQLLEAAEVQSLEELPDVAQAERRLERLVNEREGMGAVNLRAEEEAAELDQQIIAMTGERDDLTAAIGRLRQGIASLNREGRERFVAAFENVNRHFQELFTKLFGGGRAELRLTESEDPLEAGLEIVASPPGKKLQVMSLLSGGEQALTALSLLFAVFMTNPAPICVLDEVDAPLDDANVERFCDLVSDIAQRSNTRFLIITHHRVTMAKMHRLYGVTMAERGVSILVSVDLEQADRVLESTVAA</sequence>
<evidence type="ECO:0000256" key="8">
    <source>
        <dbReference type="SAM" id="MobiDB-lite"/>
    </source>
</evidence>
<evidence type="ECO:0000256" key="5">
    <source>
        <dbReference type="ARBA" id="ARBA00023054"/>
    </source>
</evidence>
<feature type="region of interest" description="Disordered" evidence="8">
    <location>
        <begin position="326"/>
        <end position="347"/>
    </location>
</feature>
<feature type="binding site" evidence="7">
    <location>
        <begin position="32"/>
        <end position="39"/>
    </location>
    <ligand>
        <name>ATP</name>
        <dbReference type="ChEBI" id="CHEBI:30616"/>
    </ligand>
</feature>
<feature type="compositionally biased region" description="Basic and acidic residues" evidence="8">
    <location>
        <begin position="327"/>
        <end position="339"/>
    </location>
</feature>
<evidence type="ECO:0000256" key="7">
    <source>
        <dbReference type="HAMAP-Rule" id="MF_01894"/>
    </source>
</evidence>
<dbReference type="GO" id="GO:0005694">
    <property type="term" value="C:chromosome"/>
    <property type="evidence" value="ECO:0007669"/>
    <property type="project" value="InterPro"/>
</dbReference>
<dbReference type="HAMAP" id="MF_01894">
    <property type="entry name" value="Smc_prok"/>
    <property type="match status" value="1"/>
</dbReference>
<dbReference type="Proteomes" id="UP000321638">
    <property type="component" value="Unassembled WGS sequence"/>
</dbReference>
<dbReference type="Gene3D" id="3.40.50.300">
    <property type="entry name" value="P-loop containing nucleotide triphosphate hydrolases"/>
    <property type="match status" value="2"/>
</dbReference>
<accession>A0A5C8PQM1</accession>
<dbReference type="GO" id="GO:0005524">
    <property type="term" value="F:ATP binding"/>
    <property type="evidence" value="ECO:0007669"/>
    <property type="project" value="UniProtKB-UniRule"/>
</dbReference>
<dbReference type="Pfam" id="PF02463">
    <property type="entry name" value="SMC_N"/>
    <property type="match status" value="1"/>
</dbReference>
<comment type="subunit">
    <text evidence="7">Homodimer.</text>
</comment>
<dbReference type="GO" id="GO:0003677">
    <property type="term" value="F:DNA binding"/>
    <property type="evidence" value="ECO:0007669"/>
    <property type="project" value="UniProtKB-UniRule"/>
</dbReference>
<dbReference type="EMBL" id="VDUZ01000007">
    <property type="protein sequence ID" value="TXL78095.1"/>
    <property type="molecule type" value="Genomic_DNA"/>
</dbReference>
<gene>
    <name evidence="7" type="primary">smc</name>
    <name evidence="10" type="ORF">FHP25_07780</name>
</gene>
<keyword evidence="11" id="KW-1185">Reference proteome</keyword>
<evidence type="ECO:0000256" key="4">
    <source>
        <dbReference type="ARBA" id="ARBA00022840"/>
    </source>
</evidence>
<feature type="domain" description="RecF/RecN/SMC N-terminal" evidence="9">
    <location>
        <begin position="4"/>
        <end position="1268"/>
    </location>
</feature>
<keyword evidence="2 7" id="KW-0963">Cytoplasm</keyword>
<dbReference type="SUPFAM" id="SSF75553">
    <property type="entry name" value="Smc hinge domain"/>
    <property type="match status" value="1"/>
</dbReference>
<comment type="domain">
    <text evidence="7">Contains large globular domains required for ATP hydrolysis at each terminus and a third globular domain forming a flexible hinge near the middle of the molecule. These domains are separated by coiled-coil structures.</text>
</comment>
<proteinExistence type="inferred from homology"/>
<comment type="function">
    <text evidence="7">Required for chromosome condensation and partitioning.</text>
</comment>
<evidence type="ECO:0000256" key="6">
    <source>
        <dbReference type="ARBA" id="ARBA00023125"/>
    </source>
</evidence>
<dbReference type="GO" id="GO:0005737">
    <property type="term" value="C:cytoplasm"/>
    <property type="evidence" value="ECO:0007669"/>
    <property type="project" value="UniProtKB-SubCell"/>
</dbReference>
<keyword evidence="5 7" id="KW-0175">Coiled coil</keyword>
<comment type="caution">
    <text evidence="10">The sequence shown here is derived from an EMBL/GenBank/DDBJ whole genome shotgun (WGS) entry which is preliminary data.</text>
</comment>
<evidence type="ECO:0000256" key="3">
    <source>
        <dbReference type="ARBA" id="ARBA00022741"/>
    </source>
</evidence>
<name>A0A5C8PQM1_9HYPH</name>
<dbReference type="GO" id="GO:0016887">
    <property type="term" value="F:ATP hydrolysis activity"/>
    <property type="evidence" value="ECO:0007669"/>
    <property type="project" value="InterPro"/>
</dbReference>
<dbReference type="InterPro" id="IPR024704">
    <property type="entry name" value="SMC"/>
</dbReference>
<dbReference type="GO" id="GO:0007059">
    <property type="term" value="P:chromosome segregation"/>
    <property type="evidence" value="ECO:0007669"/>
    <property type="project" value="UniProtKB-UniRule"/>
</dbReference>
<dbReference type="RefSeq" id="WP_147846363.1">
    <property type="nucleotide sequence ID" value="NZ_VDUZ01000007.1"/>
</dbReference>
<keyword evidence="3 7" id="KW-0547">Nucleotide-binding</keyword>
<feature type="coiled-coil region" evidence="7">
    <location>
        <begin position="754"/>
        <end position="807"/>
    </location>
</feature>
<organism evidence="10 11">
    <name type="scientific">Vineibacter terrae</name>
    <dbReference type="NCBI Taxonomy" id="2586908"/>
    <lineage>
        <taxon>Bacteria</taxon>
        <taxon>Pseudomonadati</taxon>
        <taxon>Pseudomonadota</taxon>
        <taxon>Alphaproteobacteria</taxon>
        <taxon>Hyphomicrobiales</taxon>
        <taxon>Vineibacter</taxon>
    </lineage>
</organism>
<evidence type="ECO:0000313" key="11">
    <source>
        <dbReference type="Proteomes" id="UP000321638"/>
    </source>
</evidence>
<dbReference type="InterPro" id="IPR003395">
    <property type="entry name" value="RecF/RecN/SMC_N"/>
</dbReference>
<evidence type="ECO:0000259" key="9">
    <source>
        <dbReference type="Pfam" id="PF02463"/>
    </source>
</evidence>
<feature type="coiled-coil region" evidence="7">
    <location>
        <begin position="1061"/>
        <end position="1123"/>
    </location>
</feature>
<dbReference type="InterPro" id="IPR011890">
    <property type="entry name" value="SMC_prok"/>
</dbReference>
<evidence type="ECO:0000256" key="2">
    <source>
        <dbReference type="ARBA" id="ARBA00022490"/>
    </source>
</evidence>
<evidence type="ECO:0000256" key="1">
    <source>
        <dbReference type="ARBA" id="ARBA00004496"/>
    </source>
</evidence>
<keyword evidence="6 7" id="KW-0238">DNA-binding</keyword>
<dbReference type="GO" id="GO:0007062">
    <property type="term" value="P:sister chromatid cohesion"/>
    <property type="evidence" value="ECO:0007669"/>
    <property type="project" value="InterPro"/>
</dbReference>
<dbReference type="FunFam" id="3.40.50.300:FF:000901">
    <property type="entry name" value="Chromosome partition protein Smc"/>
    <property type="match status" value="1"/>
</dbReference>
<keyword evidence="4 7" id="KW-0067">ATP-binding</keyword>
<feature type="coiled-coil region" evidence="7">
    <location>
        <begin position="930"/>
        <end position="1013"/>
    </location>
</feature>
<dbReference type="PANTHER" id="PTHR43977">
    <property type="entry name" value="STRUCTURAL MAINTENANCE OF CHROMOSOMES PROTEIN 3"/>
    <property type="match status" value="1"/>
</dbReference>
<comment type="similarity">
    <text evidence="7">Belongs to the SMC family.</text>
</comment>
<dbReference type="SUPFAM" id="SSF52540">
    <property type="entry name" value="P-loop containing nucleoside triphosphate hydrolases"/>
    <property type="match status" value="1"/>
</dbReference>
<dbReference type="GO" id="GO:0006260">
    <property type="term" value="P:DNA replication"/>
    <property type="evidence" value="ECO:0007669"/>
    <property type="project" value="UniProtKB-UniRule"/>
</dbReference>
<dbReference type="InterPro" id="IPR027417">
    <property type="entry name" value="P-loop_NTPase"/>
</dbReference>
<protein>
    <recommendedName>
        <fullName evidence="7">Chromosome partition protein Smc</fullName>
    </recommendedName>
</protein>
<comment type="subcellular location">
    <subcellularLocation>
        <location evidence="1 7">Cytoplasm</location>
    </subcellularLocation>
</comment>
<dbReference type="GO" id="GO:0030261">
    <property type="term" value="P:chromosome condensation"/>
    <property type="evidence" value="ECO:0007669"/>
    <property type="project" value="InterPro"/>
</dbReference>
<reference evidence="10 11" key="1">
    <citation type="submission" date="2019-06" db="EMBL/GenBank/DDBJ databases">
        <title>New taxonomy in bacterial strain CC-CFT640, isolated from vineyard.</title>
        <authorList>
            <person name="Lin S.-Y."/>
            <person name="Tsai C.-F."/>
            <person name="Young C.-C."/>
        </authorList>
    </citation>
    <scope>NUCLEOTIDE SEQUENCE [LARGE SCALE GENOMIC DNA]</scope>
    <source>
        <strain evidence="10 11">CC-CFT640</strain>
    </source>
</reference>
<dbReference type="InterPro" id="IPR036277">
    <property type="entry name" value="SMC_hinge_sf"/>
</dbReference>
<feature type="coiled-coil region" evidence="7">
    <location>
        <begin position="177"/>
        <end position="264"/>
    </location>
</feature>
<evidence type="ECO:0000313" key="10">
    <source>
        <dbReference type="EMBL" id="TXL78095.1"/>
    </source>
</evidence>
<dbReference type="OrthoDB" id="9808768at2"/>
<dbReference type="CDD" id="cd03278">
    <property type="entry name" value="ABC_SMC_barmotin"/>
    <property type="match status" value="1"/>
</dbReference>
<dbReference type="PIRSF" id="PIRSF005719">
    <property type="entry name" value="SMC"/>
    <property type="match status" value="1"/>
</dbReference>